<accession>A0A5S6QY71</accession>
<dbReference type="WBParaSite" id="TMUE_3000012073.1">
    <property type="protein sequence ID" value="TMUE_3000012073.1"/>
    <property type="gene ID" value="WBGene00289814"/>
</dbReference>
<proteinExistence type="predicted"/>
<evidence type="ECO:0000313" key="1">
    <source>
        <dbReference type="Proteomes" id="UP000046395"/>
    </source>
</evidence>
<dbReference type="Proteomes" id="UP000046395">
    <property type="component" value="Unassembled WGS sequence"/>
</dbReference>
<protein>
    <submittedName>
        <fullName evidence="2">Uncharacterized protein</fullName>
    </submittedName>
</protein>
<sequence length="80" mass="9045">MTLLRVVSCDHSAETSGRRVTSRTGFQRCGKKKWPPKNAFGNWICGTFGWSVQFRSGENRVLIAPHIFHIPLDGCPRKTD</sequence>
<dbReference type="AlphaFoldDB" id="A0A5S6QY71"/>
<name>A0A5S6QY71_TRIMR</name>
<reference evidence="2" key="1">
    <citation type="submission" date="2019-12" db="UniProtKB">
        <authorList>
            <consortium name="WormBaseParasite"/>
        </authorList>
    </citation>
    <scope>IDENTIFICATION</scope>
</reference>
<evidence type="ECO:0000313" key="2">
    <source>
        <dbReference type="WBParaSite" id="TMUE_3000012073.1"/>
    </source>
</evidence>
<organism evidence="1 2">
    <name type="scientific">Trichuris muris</name>
    <name type="common">Mouse whipworm</name>
    <dbReference type="NCBI Taxonomy" id="70415"/>
    <lineage>
        <taxon>Eukaryota</taxon>
        <taxon>Metazoa</taxon>
        <taxon>Ecdysozoa</taxon>
        <taxon>Nematoda</taxon>
        <taxon>Enoplea</taxon>
        <taxon>Dorylaimia</taxon>
        <taxon>Trichinellida</taxon>
        <taxon>Trichuridae</taxon>
        <taxon>Trichuris</taxon>
    </lineage>
</organism>
<keyword evidence="1" id="KW-1185">Reference proteome</keyword>